<dbReference type="OrthoDB" id="1436588at2"/>
<dbReference type="EMBL" id="QRAO01000001">
    <property type="protein sequence ID" value="RDK89308.1"/>
    <property type="molecule type" value="Genomic_DNA"/>
</dbReference>
<sequence length="143" mass="16259">MLQNVSYNNKAIARKIDQELGKPFPLATRIKMRGIGSSKLIITQASIEIENLLNLDSNRNQCNIEMRPKGIIVGFRSLLESYALIIPYYKLTLYKGKAEEYSIYKDTYFIKIEAKPKDKATHSFMAKVLAAKAEATPTRLEDL</sequence>
<proteinExistence type="predicted"/>
<dbReference type="AlphaFoldDB" id="A0A370QLR0"/>
<evidence type="ECO:0000313" key="1">
    <source>
        <dbReference type="EMBL" id="RDK89308.1"/>
    </source>
</evidence>
<gene>
    <name evidence="1" type="ORF">C8D94_1011194</name>
</gene>
<keyword evidence="2" id="KW-1185">Reference proteome</keyword>
<dbReference type="RefSeq" id="WP_115122927.1">
    <property type="nucleotide sequence ID" value="NZ_QRAO01000001.1"/>
</dbReference>
<protein>
    <submittedName>
        <fullName evidence="1">Uncharacterized protein</fullName>
    </submittedName>
</protein>
<name>A0A370QLR0_9FLAO</name>
<reference evidence="1 2" key="1">
    <citation type="submission" date="2018-07" db="EMBL/GenBank/DDBJ databases">
        <title>Genomic Encyclopedia of Type Strains, Phase IV (KMG-IV): sequencing the most valuable type-strain genomes for metagenomic binning, comparative biology and taxonomic classification.</title>
        <authorList>
            <person name="Goeker M."/>
        </authorList>
    </citation>
    <scope>NUCLEOTIDE SEQUENCE [LARGE SCALE GENOMIC DNA]</scope>
    <source>
        <strain evidence="1 2">DSM 101478</strain>
    </source>
</reference>
<organism evidence="1 2">
    <name type="scientific">Marinirhabdus gelatinilytica</name>
    <dbReference type="NCBI Taxonomy" id="1703343"/>
    <lineage>
        <taxon>Bacteria</taxon>
        <taxon>Pseudomonadati</taxon>
        <taxon>Bacteroidota</taxon>
        <taxon>Flavobacteriia</taxon>
        <taxon>Flavobacteriales</taxon>
        <taxon>Flavobacteriaceae</taxon>
    </lineage>
</organism>
<accession>A0A370QLR0</accession>
<comment type="caution">
    <text evidence="1">The sequence shown here is derived from an EMBL/GenBank/DDBJ whole genome shotgun (WGS) entry which is preliminary data.</text>
</comment>
<evidence type="ECO:0000313" key="2">
    <source>
        <dbReference type="Proteomes" id="UP000255317"/>
    </source>
</evidence>
<dbReference type="Proteomes" id="UP000255317">
    <property type="component" value="Unassembled WGS sequence"/>
</dbReference>